<sequence>MYTSSKAGRFKDAWNLYEDMDKDGVNPDLLTYNTVISVAYIWIVAKDVLSEKRIKIIQFSLDHMFKNDVIIDLSTYALLVHGLCKSGHVEEACLYFEEMVQKGFVLWVSTSKLILQKLKSMTLEKEKKHIEKLLTEAQQHAM</sequence>
<proteinExistence type="predicted"/>
<keyword evidence="2" id="KW-1185">Reference proteome</keyword>
<dbReference type="EMBL" id="CM042881">
    <property type="protein sequence ID" value="KAI4384387.1"/>
    <property type="molecule type" value="Genomic_DNA"/>
</dbReference>
<name>A0ACB9RZF6_9MYRT</name>
<protein>
    <submittedName>
        <fullName evidence="1">Uncharacterized protein</fullName>
    </submittedName>
</protein>
<organism evidence="1 2">
    <name type="scientific">Melastoma candidum</name>
    <dbReference type="NCBI Taxonomy" id="119954"/>
    <lineage>
        <taxon>Eukaryota</taxon>
        <taxon>Viridiplantae</taxon>
        <taxon>Streptophyta</taxon>
        <taxon>Embryophyta</taxon>
        <taxon>Tracheophyta</taxon>
        <taxon>Spermatophyta</taxon>
        <taxon>Magnoliopsida</taxon>
        <taxon>eudicotyledons</taxon>
        <taxon>Gunneridae</taxon>
        <taxon>Pentapetalae</taxon>
        <taxon>rosids</taxon>
        <taxon>malvids</taxon>
        <taxon>Myrtales</taxon>
        <taxon>Melastomataceae</taxon>
        <taxon>Melastomatoideae</taxon>
        <taxon>Melastomateae</taxon>
        <taxon>Melastoma</taxon>
    </lineage>
</organism>
<accession>A0ACB9RZF6</accession>
<comment type="caution">
    <text evidence="1">The sequence shown here is derived from an EMBL/GenBank/DDBJ whole genome shotgun (WGS) entry which is preliminary data.</text>
</comment>
<evidence type="ECO:0000313" key="1">
    <source>
        <dbReference type="EMBL" id="KAI4384387.1"/>
    </source>
</evidence>
<gene>
    <name evidence="1" type="ORF">MLD38_002552</name>
</gene>
<dbReference type="Proteomes" id="UP001057402">
    <property type="component" value="Chromosome 2"/>
</dbReference>
<evidence type="ECO:0000313" key="2">
    <source>
        <dbReference type="Proteomes" id="UP001057402"/>
    </source>
</evidence>
<reference evidence="2" key="1">
    <citation type="journal article" date="2023" name="Front. Plant Sci.">
        <title>Chromosomal-level genome assembly of Melastoma candidum provides insights into trichome evolution.</title>
        <authorList>
            <person name="Zhong Y."/>
            <person name="Wu W."/>
            <person name="Sun C."/>
            <person name="Zou P."/>
            <person name="Liu Y."/>
            <person name="Dai S."/>
            <person name="Zhou R."/>
        </authorList>
    </citation>
    <scope>NUCLEOTIDE SEQUENCE [LARGE SCALE GENOMIC DNA]</scope>
</reference>